<evidence type="ECO:0000313" key="1">
    <source>
        <dbReference type="EMBL" id="SHH57811.1"/>
    </source>
</evidence>
<dbReference type="RefSeq" id="WP_067655623.1">
    <property type="nucleotide sequence ID" value="NZ_FQXG01000003.1"/>
</dbReference>
<keyword evidence="2" id="KW-1185">Reference proteome</keyword>
<gene>
    <name evidence="1" type="ORF">SAMN02745129_2403</name>
</gene>
<name>A0A1M5U4L9_9GAMM</name>
<dbReference type="AlphaFoldDB" id="A0A1M5U4L9"/>
<reference evidence="1 2" key="1">
    <citation type="submission" date="2016-11" db="EMBL/GenBank/DDBJ databases">
        <authorList>
            <person name="Jaros S."/>
            <person name="Januszkiewicz K."/>
            <person name="Wedrychowicz H."/>
        </authorList>
    </citation>
    <scope>NUCLEOTIDE SEQUENCE [LARGE SCALE GENOMIC DNA]</scope>
    <source>
        <strain evidence="1 2">DSM 16917</strain>
    </source>
</reference>
<evidence type="ECO:0000313" key="2">
    <source>
        <dbReference type="Proteomes" id="UP000184268"/>
    </source>
</evidence>
<accession>A0A1M5U4L9</accession>
<dbReference type="STRING" id="299255.SAMN02745129_2403"/>
<organism evidence="1 2">
    <name type="scientific">Ferrimonas marina</name>
    <dbReference type="NCBI Taxonomy" id="299255"/>
    <lineage>
        <taxon>Bacteria</taxon>
        <taxon>Pseudomonadati</taxon>
        <taxon>Pseudomonadota</taxon>
        <taxon>Gammaproteobacteria</taxon>
        <taxon>Alteromonadales</taxon>
        <taxon>Ferrimonadaceae</taxon>
        <taxon>Ferrimonas</taxon>
    </lineage>
</organism>
<proteinExistence type="predicted"/>
<dbReference type="EMBL" id="FQXG01000003">
    <property type="protein sequence ID" value="SHH57811.1"/>
    <property type="molecule type" value="Genomic_DNA"/>
</dbReference>
<dbReference type="OrthoDB" id="6887556at2"/>
<sequence length="110" mass="11785">MQLSNDYIGAIECPDACLFAVRMTDGGWTIADGPGTHLVDMAKTDLAGWHLPVRFQYAEQAMLAIDTGPGVWFDHSLKSAWGQHALACGADVAPEYMLAPDGEIPGVPLQ</sequence>
<dbReference type="Proteomes" id="UP000184268">
    <property type="component" value="Unassembled WGS sequence"/>
</dbReference>
<protein>
    <submittedName>
        <fullName evidence="1">Uncharacterized protein</fullName>
    </submittedName>
</protein>